<dbReference type="EMBL" id="QTTY01000009">
    <property type="protein sequence ID" value="REF34430.1"/>
    <property type="molecule type" value="Genomic_DNA"/>
</dbReference>
<feature type="transmembrane region" description="Helical" evidence="1">
    <location>
        <begin position="123"/>
        <end position="145"/>
    </location>
</feature>
<keyword evidence="1" id="KW-1133">Transmembrane helix</keyword>
<sequence length="156" mass="18278">MQNKRNKRNIPPPLYSNPNFKKMFKRGGKYVMFCNTNSIQNKIKNTGIYCNSYGLLFLYILFRIKVWHSSATIKQPPTNTRPEVIVIRPPTLYSYHHLINIHYIFFTYIPFPSIKPDPSMKDLACSVNISCNTFISFTFLCFIISSNVKYVFVPYP</sequence>
<keyword evidence="1" id="KW-0812">Transmembrane</keyword>
<comment type="caution">
    <text evidence="2">The sequence shown here is derived from an EMBL/GenBank/DDBJ whole genome shotgun (WGS) entry which is preliminary data.</text>
</comment>
<proteinExistence type="predicted"/>
<dbReference type="AlphaFoldDB" id="A0A3D9V2J5"/>
<accession>A0A3D9V2J5</accession>
<name>A0A3D9V2J5_BACMY</name>
<evidence type="ECO:0000256" key="1">
    <source>
        <dbReference type="SAM" id="Phobius"/>
    </source>
</evidence>
<reference evidence="2 3" key="1">
    <citation type="submission" date="2018-08" db="EMBL/GenBank/DDBJ databases">
        <title>Freshwater and sediment microbial communities from various areas in North America, analyzing microbe dynamics in response to fracking.</title>
        <authorList>
            <person name="Lamendella R."/>
        </authorList>
    </citation>
    <scope>NUCLEOTIDE SEQUENCE [LARGE SCALE GENOMIC DNA]</scope>
    <source>
        <strain evidence="2 3">DB-1</strain>
    </source>
</reference>
<gene>
    <name evidence="2" type="ORF">DET55_10974</name>
</gene>
<evidence type="ECO:0000313" key="2">
    <source>
        <dbReference type="EMBL" id="REF34430.1"/>
    </source>
</evidence>
<dbReference type="Proteomes" id="UP000256530">
    <property type="component" value="Unassembled WGS sequence"/>
</dbReference>
<evidence type="ECO:0000313" key="3">
    <source>
        <dbReference type="Proteomes" id="UP000256530"/>
    </source>
</evidence>
<organism evidence="2 3">
    <name type="scientific">Bacillus mycoides</name>
    <dbReference type="NCBI Taxonomy" id="1405"/>
    <lineage>
        <taxon>Bacteria</taxon>
        <taxon>Bacillati</taxon>
        <taxon>Bacillota</taxon>
        <taxon>Bacilli</taxon>
        <taxon>Bacillales</taxon>
        <taxon>Bacillaceae</taxon>
        <taxon>Bacillus</taxon>
        <taxon>Bacillus cereus group</taxon>
    </lineage>
</organism>
<keyword evidence="1" id="KW-0472">Membrane</keyword>
<feature type="transmembrane region" description="Helical" evidence="1">
    <location>
        <begin position="48"/>
        <end position="67"/>
    </location>
</feature>
<feature type="transmembrane region" description="Helical" evidence="1">
    <location>
        <begin position="92"/>
        <end position="111"/>
    </location>
</feature>
<protein>
    <submittedName>
        <fullName evidence="2">Uncharacterized protein</fullName>
    </submittedName>
</protein>